<evidence type="ECO:0000313" key="4">
    <source>
        <dbReference type="EMBL" id="MFD1531452.1"/>
    </source>
</evidence>
<dbReference type="RefSeq" id="WP_343978928.1">
    <property type="nucleotide sequence ID" value="NZ_BAAAJG010000010.1"/>
</dbReference>
<protein>
    <submittedName>
        <fullName evidence="4">LLM class flavin-dependent oxidoreductase</fullName>
    </submittedName>
</protein>
<evidence type="ECO:0000259" key="3">
    <source>
        <dbReference type="Pfam" id="PF00296"/>
    </source>
</evidence>
<evidence type="ECO:0000313" key="5">
    <source>
        <dbReference type="Proteomes" id="UP001597145"/>
    </source>
</evidence>
<evidence type="ECO:0000256" key="1">
    <source>
        <dbReference type="ARBA" id="ARBA00023002"/>
    </source>
</evidence>
<dbReference type="Pfam" id="PF00296">
    <property type="entry name" value="Bac_luciferase"/>
    <property type="match status" value="1"/>
</dbReference>
<sequence length="345" mass="38172">MKFHIMSLGDHVTDPVTGVRPTAAQRHATLVESAVRAEQAGFHGVNVGEHHGIEYIYSAPPVLLAAVAARTSTLRLGTAVTLLANLDALRIAEDYATLDVLSGGRAEIVAGRGNFFASTYRLFGQSVEESRDRFSENAELLSRLWSGEPVTWSGRFRPPVNGERLQPPPLQPERDVMWIGGGSSLDSVELAARLGWKLMLPSAFGNPDFFVPVVEHYLQRWQEAGHQHQPEIGAGWHVWVGRDGRSARQEWEPRYRAYHEWMQQLLAVVNPEVPAHQSRPFDFEWLTTTGPAIVGGPDEVVDRIGQLSERLRVTTHLLYMDMGGMPDAALMGALDLAGDKVIAQF</sequence>
<dbReference type="EMBL" id="JBHUCP010000012">
    <property type="protein sequence ID" value="MFD1531452.1"/>
    <property type="molecule type" value="Genomic_DNA"/>
</dbReference>
<organism evidence="4 5">
    <name type="scientific">Pseudonocardia aurantiaca</name>
    <dbReference type="NCBI Taxonomy" id="75290"/>
    <lineage>
        <taxon>Bacteria</taxon>
        <taxon>Bacillati</taxon>
        <taxon>Actinomycetota</taxon>
        <taxon>Actinomycetes</taxon>
        <taxon>Pseudonocardiales</taxon>
        <taxon>Pseudonocardiaceae</taxon>
        <taxon>Pseudonocardia</taxon>
    </lineage>
</organism>
<dbReference type="InterPro" id="IPR011251">
    <property type="entry name" value="Luciferase-like_dom"/>
</dbReference>
<dbReference type="PANTHER" id="PTHR30137">
    <property type="entry name" value="LUCIFERASE-LIKE MONOOXYGENASE"/>
    <property type="match status" value="1"/>
</dbReference>
<feature type="domain" description="Luciferase-like" evidence="3">
    <location>
        <begin position="1"/>
        <end position="310"/>
    </location>
</feature>
<comment type="caution">
    <text evidence="4">The sequence shown here is derived from an EMBL/GenBank/DDBJ whole genome shotgun (WGS) entry which is preliminary data.</text>
</comment>
<name>A0ABW4FM69_9PSEU</name>
<dbReference type="SUPFAM" id="SSF51679">
    <property type="entry name" value="Bacterial luciferase-like"/>
    <property type="match status" value="1"/>
</dbReference>
<dbReference type="CDD" id="cd00347">
    <property type="entry name" value="Flavin_utilizing_monoxygenases"/>
    <property type="match status" value="1"/>
</dbReference>
<dbReference type="InterPro" id="IPR050766">
    <property type="entry name" value="Bact_Lucif_Oxidored"/>
</dbReference>
<dbReference type="Proteomes" id="UP001597145">
    <property type="component" value="Unassembled WGS sequence"/>
</dbReference>
<keyword evidence="1" id="KW-0560">Oxidoreductase</keyword>
<dbReference type="Gene3D" id="3.20.20.30">
    <property type="entry name" value="Luciferase-like domain"/>
    <property type="match status" value="1"/>
</dbReference>
<proteinExistence type="predicted"/>
<keyword evidence="5" id="KW-1185">Reference proteome</keyword>
<gene>
    <name evidence="4" type="ORF">ACFSCY_18605</name>
</gene>
<dbReference type="InterPro" id="IPR036661">
    <property type="entry name" value="Luciferase-like_sf"/>
</dbReference>
<evidence type="ECO:0000256" key="2">
    <source>
        <dbReference type="ARBA" id="ARBA00023033"/>
    </source>
</evidence>
<dbReference type="PANTHER" id="PTHR30137:SF8">
    <property type="entry name" value="BLR5498 PROTEIN"/>
    <property type="match status" value="1"/>
</dbReference>
<accession>A0ABW4FM69</accession>
<reference evidence="5" key="1">
    <citation type="journal article" date="2019" name="Int. J. Syst. Evol. Microbiol.">
        <title>The Global Catalogue of Microorganisms (GCM) 10K type strain sequencing project: providing services to taxonomists for standard genome sequencing and annotation.</title>
        <authorList>
            <consortium name="The Broad Institute Genomics Platform"/>
            <consortium name="The Broad Institute Genome Sequencing Center for Infectious Disease"/>
            <person name="Wu L."/>
            <person name="Ma J."/>
        </authorList>
    </citation>
    <scope>NUCLEOTIDE SEQUENCE [LARGE SCALE GENOMIC DNA]</scope>
    <source>
        <strain evidence="5">JCM 12165</strain>
    </source>
</reference>
<keyword evidence="2" id="KW-0503">Monooxygenase</keyword>